<evidence type="ECO:0000313" key="10">
    <source>
        <dbReference type="Proteomes" id="UP000242457"/>
    </source>
</evidence>
<organism evidence="9 10">
    <name type="scientific">Apis cerana cerana</name>
    <name type="common">Oriental honeybee</name>
    <dbReference type="NCBI Taxonomy" id="94128"/>
    <lineage>
        <taxon>Eukaryota</taxon>
        <taxon>Metazoa</taxon>
        <taxon>Ecdysozoa</taxon>
        <taxon>Arthropoda</taxon>
        <taxon>Hexapoda</taxon>
        <taxon>Insecta</taxon>
        <taxon>Pterygota</taxon>
        <taxon>Neoptera</taxon>
        <taxon>Endopterygota</taxon>
        <taxon>Hymenoptera</taxon>
        <taxon>Apocrita</taxon>
        <taxon>Aculeata</taxon>
        <taxon>Apoidea</taxon>
        <taxon>Anthophila</taxon>
        <taxon>Apidae</taxon>
        <taxon>Apis</taxon>
    </lineage>
</organism>
<dbReference type="Pfam" id="PF13921">
    <property type="entry name" value="Myb_DNA-bind_6"/>
    <property type="match status" value="1"/>
</dbReference>
<feature type="domain" description="Myb-like" evidence="6">
    <location>
        <begin position="294"/>
        <end position="348"/>
    </location>
</feature>
<dbReference type="Pfam" id="PF00249">
    <property type="entry name" value="Myb_DNA-binding"/>
    <property type="match status" value="2"/>
</dbReference>
<protein>
    <submittedName>
        <fullName evidence="9">snRNA-activating protein complex subunit</fullName>
    </submittedName>
</protein>
<dbReference type="SUPFAM" id="SSF46689">
    <property type="entry name" value="Homeodomain-like"/>
    <property type="match status" value="3"/>
</dbReference>
<reference evidence="9 10" key="1">
    <citation type="submission" date="2014-07" db="EMBL/GenBank/DDBJ databases">
        <title>Genomic and transcriptomic analysis on Apis cerana provide comprehensive insights into honey bee biology.</title>
        <authorList>
            <person name="Diao Q."/>
            <person name="Sun L."/>
            <person name="Zheng H."/>
            <person name="Zheng H."/>
            <person name="Xu S."/>
            <person name="Wang S."/>
            <person name="Zeng Z."/>
            <person name="Hu F."/>
            <person name="Su S."/>
            <person name="Wu J."/>
        </authorList>
    </citation>
    <scope>NUCLEOTIDE SEQUENCE [LARGE SCALE GENOMIC DNA]</scope>
    <source>
        <tissue evidence="9">Pupae without intestine</tissue>
    </source>
</reference>
<accession>A0A2A3EGA2</accession>
<keyword evidence="2" id="KW-0805">Transcription regulation</keyword>
<dbReference type="STRING" id="94128.A0A2A3EGA2"/>
<dbReference type="PROSITE" id="PS51293">
    <property type="entry name" value="SANT"/>
    <property type="match status" value="1"/>
</dbReference>
<dbReference type="GO" id="GO:0019185">
    <property type="term" value="C:snRNA-activating protein complex"/>
    <property type="evidence" value="ECO:0007669"/>
    <property type="project" value="TreeGrafter"/>
</dbReference>
<feature type="domain" description="SANT" evidence="7">
    <location>
        <begin position="248"/>
        <end position="296"/>
    </location>
</feature>
<dbReference type="GO" id="GO:0042795">
    <property type="term" value="P:snRNA transcription by RNA polymerase II"/>
    <property type="evidence" value="ECO:0007669"/>
    <property type="project" value="TreeGrafter"/>
</dbReference>
<dbReference type="GO" id="GO:0005634">
    <property type="term" value="C:nucleus"/>
    <property type="evidence" value="ECO:0007669"/>
    <property type="project" value="UniProtKB-SubCell"/>
</dbReference>
<feature type="domain" description="HTH myb-type" evidence="8">
    <location>
        <begin position="240"/>
        <end position="296"/>
    </location>
</feature>
<dbReference type="PANTHER" id="PTHR46621">
    <property type="entry name" value="SNRNA-ACTIVATING PROTEIN COMPLEX SUBUNIT 4"/>
    <property type="match status" value="1"/>
</dbReference>
<feature type="domain" description="Myb-like" evidence="6">
    <location>
        <begin position="240"/>
        <end position="292"/>
    </location>
</feature>
<dbReference type="Proteomes" id="UP000242457">
    <property type="component" value="Unassembled WGS sequence"/>
</dbReference>
<dbReference type="OrthoDB" id="2143914at2759"/>
<evidence type="ECO:0000256" key="1">
    <source>
        <dbReference type="ARBA" id="ARBA00004123"/>
    </source>
</evidence>
<evidence type="ECO:0000256" key="5">
    <source>
        <dbReference type="ARBA" id="ARBA00023242"/>
    </source>
</evidence>
<evidence type="ECO:0000313" key="9">
    <source>
        <dbReference type="EMBL" id="PBC30031.1"/>
    </source>
</evidence>
<evidence type="ECO:0000259" key="6">
    <source>
        <dbReference type="PROSITE" id="PS50090"/>
    </source>
</evidence>
<dbReference type="GO" id="GO:0000978">
    <property type="term" value="F:RNA polymerase II cis-regulatory region sequence-specific DNA binding"/>
    <property type="evidence" value="ECO:0007669"/>
    <property type="project" value="TreeGrafter"/>
</dbReference>
<dbReference type="SMART" id="SM00717">
    <property type="entry name" value="SANT"/>
    <property type="match status" value="5"/>
</dbReference>
<sequence length="832" mass="99683">MSSNEDNDDNDLVKILLLEKVSIKNQRSILEKKYETEDDFMEYNIENYNNTLHFNRQIVSSLLDLKKHVTFALQKCERKLKAIEKNLQKHALGDTKILICNAGMPYFKDKYYFFAPNNEDEILKENSKELQLRNLPKVSSWTKKEREMLLKAIQKEAISDVLCIQKIECSKLNNKMFKLKTKNDDKKEVKTEFLPKNFLEMIKSKRLQEKEFDWFKISSTYFEDIHSPLDCSVMWNVFLQPDINKSHWTKSEDIKLRKIVKKYKFQNWDKIAKELNTNRTAYQCFIRYNTTKKLPKIRNCTWENEEDERLLKLIEIFKVGDFIPWGDVASWMQNRTKQQAYFRWTYSLTPYLIKGRFTKIEDNILKDAVIKYGTNFRKISAALMPNRSTVQLHDRYQTLTINQIENWNLWTFEEDTKLLNLFENIGPNWSMIAKQFSSKNRTQLRHRYKALQKYIKRGVSLFELHKHHFYEENEKEKEQKKEDSFKDIFKSNNIDSNDYDNDLDKKLIEYFHTRHKIEKLIHKCKFHNMEKLQYNTTNLYNILQILNAKLYIPNDISDIKLNDRDQELLYSLRDFIKLKNDKKKYFETINKYISRMFGMDETKDSHFVPPPPFDSQIKLKKSKKSQCIDYNLNAKNNFLLEKPTSFNTPDIVISYIGGNEEELQFQKLSRLFEINNSRYEQIFKTQNCSKFPAKMLLQEHTNNDSDKKNSTNDRLLEKVESITLFDIGTETHDIEKHDIPMIYASHATLSSFKNLMYLKRLNEKYNSETRLEQLFKYPIGLSKIVLPEVYVMDTFLYNDITPKRKISKISYTLDKHKTKKLRMLSENNKKIR</sequence>
<feature type="domain" description="HTH myb-type" evidence="8">
    <location>
        <begin position="410"/>
        <end position="459"/>
    </location>
</feature>
<proteinExistence type="predicted"/>
<keyword evidence="5" id="KW-0539">Nucleus</keyword>
<feature type="domain" description="HTH myb-type" evidence="8">
    <location>
        <begin position="349"/>
        <end position="404"/>
    </location>
</feature>
<keyword evidence="10" id="KW-1185">Reference proteome</keyword>
<dbReference type="InterPro" id="IPR001005">
    <property type="entry name" value="SANT/Myb"/>
</dbReference>
<keyword evidence="4" id="KW-0804">Transcription</keyword>
<dbReference type="InterPro" id="IPR017930">
    <property type="entry name" value="Myb_dom"/>
</dbReference>
<dbReference type="PROSITE" id="PS51294">
    <property type="entry name" value="HTH_MYB"/>
    <property type="match status" value="3"/>
</dbReference>
<dbReference type="EMBL" id="KZ288269">
    <property type="protein sequence ID" value="PBC30031.1"/>
    <property type="molecule type" value="Genomic_DNA"/>
</dbReference>
<dbReference type="Gene3D" id="1.10.10.60">
    <property type="entry name" value="Homeodomain-like"/>
    <property type="match status" value="4"/>
</dbReference>
<evidence type="ECO:0000256" key="4">
    <source>
        <dbReference type="ARBA" id="ARBA00023163"/>
    </source>
</evidence>
<dbReference type="CDD" id="cd00167">
    <property type="entry name" value="SANT"/>
    <property type="match status" value="4"/>
</dbReference>
<name>A0A2A3EGA2_APICC</name>
<dbReference type="InterPro" id="IPR009057">
    <property type="entry name" value="Homeodomain-like_sf"/>
</dbReference>
<dbReference type="GO" id="GO:0001006">
    <property type="term" value="F:RNA polymerase III type 3 promoter sequence-specific DNA binding"/>
    <property type="evidence" value="ECO:0007669"/>
    <property type="project" value="TreeGrafter"/>
</dbReference>
<evidence type="ECO:0000259" key="8">
    <source>
        <dbReference type="PROSITE" id="PS51294"/>
    </source>
</evidence>
<dbReference type="PANTHER" id="PTHR46621:SF1">
    <property type="entry name" value="SNRNA-ACTIVATING PROTEIN COMPLEX SUBUNIT 4"/>
    <property type="match status" value="1"/>
</dbReference>
<keyword evidence="3" id="KW-0238">DNA-binding</keyword>
<dbReference type="PROSITE" id="PS50090">
    <property type="entry name" value="MYB_LIKE"/>
    <property type="match status" value="3"/>
</dbReference>
<dbReference type="GO" id="GO:0042796">
    <property type="term" value="P:snRNA transcription by RNA polymerase III"/>
    <property type="evidence" value="ECO:0007669"/>
    <property type="project" value="TreeGrafter"/>
</dbReference>
<gene>
    <name evidence="9" type="ORF">APICC_09396</name>
</gene>
<feature type="domain" description="Myb-like" evidence="6">
    <location>
        <begin position="410"/>
        <end position="452"/>
    </location>
</feature>
<dbReference type="InterPro" id="IPR051575">
    <property type="entry name" value="Myb-like_DNA-bd"/>
</dbReference>
<evidence type="ECO:0000256" key="2">
    <source>
        <dbReference type="ARBA" id="ARBA00023015"/>
    </source>
</evidence>
<dbReference type="InterPro" id="IPR017884">
    <property type="entry name" value="SANT_dom"/>
</dbReference>
<evidence type="ECO:0000259" key="7">
    <source>
        <dbReference type="PROSITE" id="PS51293"/>
    </source>
</evidence>
<comment type="subcellular location">
    <subcellularLocation>
        <location evidence="1">Nucleus</location>
    </subcellularLocation>
</comment>
<dbReference type="AlphaFoldDB" id="A0A2A3EGA2"/>
<evidence type="ECO:0000256" key="3">
    <source>
        <dbReference type="ARBA" id="ARBA00023125"/>
    </source>
</evidence>